<keyword evidence="1" id="KW-0812">Transmembrane</keyword>
<evidence type="ECO:0000256" key="1">
    <source>
        <dbReference type="SAM" id="Phobius"/>
    </source>
</evidence>
<organism evidence="2 3">
    <name type="scientific">Moelleriella libera RCEF 2490</name>
    <dbReference type="NCBI Taxonomy" id="1081109"/>
    <lineage>
        <taxon>Eukaryota</taxon>
        <taxon>Fungi</taxon>
        <taxon>Dikarya</taxon>
        <taxon>Ascomycota</taxon>
        <taxon>Pezizomycotina</taxon>
        <taxon>Sordariomycetes</taxon>
        <taxon>Hypocreomycetidae</taxon>
        <taxon>Hypocreales</taxon>
        <taxon>Clavicipitaceae</taxon>
        <taxon>Moelleriella</taxon>
    </lineage>
</organism>
<evidence type="ECO:0000313" key="3">
    <source>
        <dbReference type="Proteomes" id="UP000078544"/>
    </source>
</evidence>
<dbReference type="OrthoDB" id="410651at2759"/>
<dbReference type="SUPFAM" id="SSF161084">
    <property type="entry name" value="MAPEG domain-like"/>
    <property type="match status" value="1"/>
</dbReference>
<dbReference type="Gene3D" id="1.20.120.550">
    <property type="entry name" value="Membrane associated eicosanoid/glutathione metabolism-like domain"/>
    <property type="match status" value="1"/>
</dbReference>
<sequence>MSVLLDLSKGYGLVLAAATSTFFVNTLHSIRTSSLRKVSGVKYPNAYASAEQADKNGDAHAFNCGNTRPALTIE</sequence>
<proteinExistence type="predicted"/>
<accession>A0A168F156</accession>
<dbReference type="STRING" id="1081109.A0A168F156"/>
<comment type="caution">
    <text evidence="2">The sequence shown here is derived from an EMBL/GenBank/DDBJ whole genome shotgun (WGS) entry which is preliminary data.</text>
</comment>
<keyword evidence="3" id="KW-1185">Reference proteome</keyword>
<dbReference type="EMBL" id="AZGY01000003">
    <property type="protein sequence ID" value="KZZ99361.1"/>
    <property type="molecule type" value="Genomic_DNA"/>
</dbReference>
<reference evidence="2 3" key="1">
    <citation type="journal article" date="2016" name="Genome Biol. Evol.">
        <title>Divergent and convergent evolution of fungal pathogenicity.</title>
        <authorList>
            <person name="Shang Y."/>
            <person name="Xiao G."/>
            <person name="Zheng P."/>
            <person name="Cen K."/>
            <person name="Zhan S."/>
            <person name="Wang C."/>
        </authorList>
    </citation>
    <scope>NUCLEOTIDE SEQUENCE [LARGE SCALE GENOMIC DNA]</scope>
    <source>
        <strain evidence="2 3">RCEF 2490</strain>
    </source>
</reference>
<dbReference type="Proteomes" id="UP000078544">
    <property type="component" value="Unassembled WGS sequence"/>
</dbReference>
<dbReference type="AlphaFoldDB" id="A0A168F156"/>
<dbReference type="InterPro" id="IPR023352">
    <property type="entry name" value="MAPEG-like_dom_sf"/>
</dbReference>
<keyword evidence="1" id="KW-0472">Membrane</keyword>
<keyword evidence="1" id="KW-1133">Transmembrane helix</keyword>
<evidence type="ECO:0000313" key="2">
    <source>
        <dbReference type="EMBL" id="KZZ99361.1"/>
    </source>
</evidence>
<protein>
    <submittedName>
        <fullName evidence="2">Uncharacterized protein</fullName>
    </submittedName>
</protein>
<gene>
    <name evidence="2" type="ORF">AAL_01933</name>
</gene>
<feature type="transmembrane region" description="Helical" evidence="1">
    <location>
        <begin position="12"/>
        <end position="30"/>
    </location>
</feature>
<name>A0A168F156_9HYPO</name>